<dbReference type="RefSeq" id="WP_128213031.1">
    <property type="nucleotide sequence ID" value="NZ_CP025746.1"/>
</dbReference>
<evidence type="ECO:0000313" key="4">
    <source>
        <dbReference type="EMBL" id="QAA32242.1"/>
    </source>
</evidence>
<dbReference type="AlphaFoldDB" id="A0A3R5U8X4"/>
<dbReference type="InterPro" id="IPR050680">
    <property type="entry name" value="YpeA/RimI_acetyltransf"/>
</dbReference>
<dbReference type="CDD" id="cd04301">
    <property type="entry name" value="NAT_SF"/>
    <property type="match status" value="2"/>
</dbReference>
<keyword evidence="5" id="KW-1185">Reference proteome</keyword>
<feature type="domain" description="N-acetyltransferase" evidence="3">
    <location>
        <begin position="138"/>
        <end position="277"/>
    </location>
</feature>
<evidence type="ECO:0000256" key="1">
    <source>
        <dbReference type="ARBA" id="ARBA00022679"/>
    </source>
</evidence>
<sequence length="277" mass="31938">MAVYIEQYKNDYKQEIEKLIVEDSFVRKDIIATLDLFPQYGLVIKAESEVLAVGAFTGADKKSSMTLYVKPARRGKGIGTKLLKALENNMRNAGVEEIVCDFKDNKSEKMFLYKNGYKSWFYSSYMVYTGDKVSLDDCGITNYDDKDYYKCQKILSEAFHKMRLFVGIKSTLSVQSEKQKNYYRENSENIFVLREDNNIVAVTILEDNEIDGVAVRIDMQGKGYGKKIVSYSVNKLLDRGFKNIGLWVVKGNPARFLYEKLGFKSERMHEFVTKSIR</sequence>
<dbReference type="InterPro" id="IPR016181">
    <property type="entry name" value="Acyl_CoA_acyltransferase"/>
</dbReference>
<dbReference type="Proteomes" id="UP000286268">
    <property type="component" value="Chromosome"/>
</dbReference>
<organism evidence="4 5">
    <name type="scientific">Clostridium manihotivorum</name>
    <dbReference type="NCBI Taxonomy" id="2320868"/>
    <lineage>
        <taxon>Bacteria</taxon>
        <taxon>Bacillati</taxon>
        <taxon>Bacillota</taxon>
        <taxon>Clostridia</taxon>
        <taxon>Eubacteriales</taxon>
        <taxon>Clostridiaceae</taxon>
        <taxon>Clostridium</taxon>
    </lineage>
</organism>
<protein>
    <recommendedName>
        <fullName evidence="3">N-acetyltransferase domain-containing protein</fullName>
    </recommendedName>
</protein>
<reference evidence="4 5" key="1">
    <citation type="submission" date="2018-01" db="EMBL/GenBank/DDBJ databases">
        <title>Genome Sequencing and Assembly of Anaerobacter polyendosporus strain CT4.</title>
        <authorList>
            <person name="Tachaapaikoon C."/>
            <person name="Sutheeworapong S."/>
            <person name="Jenjaroenpun P."/>
            <person name="Wongsurawat T."/>
            <person name="Nookeaw I."/>
            <person name="Cheawchanlertfa P."/>
            <person name="Kosugi A."/>
            <person name="Cheevadhanarak S."/>
            <person name="Ratanakhanokchai K."/>
        </authorList>
    </citation>
    <scope>NUCLEOTIDE SEQUENCE [LARGE SCALE GENOMIC DNA]</scope>
    <source>
        <strain evidence="4 5">CT4</strain>
    </source>
</reference>
<accession>A0A3R5U8X4</accession>
<dbReference type="KEGG" id="cmah:C1I91_11660"/>
<gene>
    <name evidence="4" type="ORF">C1I91_11660</name>
</gene>
<keyword evidence="1" id="KW-0808">Transferase</keyword>
<dbReference type="PROSITE" id="PS51186">
    <property type="entry name" value="GNAT"/>
    <property type="match status" value="2"/>
</dbReference>
<dbReference type="EMBL" id="CP025746">
    <property type="protein sequence ID" value="QAA32242.1"/>
    <property type="molecule type" value="Genomic_DNA"/>
</dbReference>
<proteinExistence type="predicted"/>
<evidence type="ECO:0000259" key="3">
    <source>
        <dbReference type="PROSITE" id="PS51186"/>
    </source>
</evidence>
<dbReference type="OrthoDB" id="7163760at2"/>
<keyword evidence="2" id="KW-0012">Acyltransferase</keyword>
<name>A0A3R5U8X4_9CLOT</name>
<evidence type="ECO:0000313" key="5">
    <source>
        <dbReference type="Proteomes" id="UP000286268"/>
    </source>
</evidence>
<dbReference type="Gene3D" id="3.40.630.30">
    <property type="match status" value="2"/>
</dbReference>
<dbReference type="InterPro" id="IPR000182">
    <property type="entry name" value="GNAT_dom"/>
</dbReference>
<dbReference type="Pfam" id="PF13508">
    <property type="entry name" value="Acetyltransf_7"/>
    <property type="match status" value="1"/>
</dbReference>
<feature type="domain" description="N-acetyltransferase" evidence="3">
    <location>
        <begin position="1"/>
        <end position="131"/>
    </location>
</feature>
<dbReference type="PANTHER" id="PTHR43420">
    <property type="entry name" value="ACETYLTRANSFERASE"/>
    <property type="match status" value="1"/>
</dbReference>
<dbReference type="Pfam" id="PF00583">
    <property type="entry name" value="Acetyltransf_1"/>
    <property type="match status" value="1"/>
</dbReference>
<evidence type="ECO:0000256" key="2">
    <source>
        <dbReference type="ARBA" id="ARBA00023315"/>
    </source>
</evidence>
<dbReference type="GO" id="GO:0016747">
    <property type="term" value="F:acyltransferase activity, transferring groups other than amino-acyl groups"/>
    <property type="evidence" value="ECO:0007669"/>
    <property type="project" value="InterPro"/>
</dbReference>
<dbReference type="SUPFAM" id="SSF55729">
    <property type="entry name" value="Acyl-CoA N-acyltransferases (Nat)"/>
    <property type="match status" value="2"/>
</dbReference>